<proteinExistence type="predicted"/>
<comment type="caution">
    <text evidence="1">The sequence shown here is derived from an EMBL/GenBank/DDBJ whole genome shotgun (WGS) entry which is preliminary data.</text>
</comment>
<protein>
    <recommendedName>
        <fullName evidence="3">Aldose 1-epimerase</fullName>
    </recommendedName>
</protein>
<keyword evidence="2" id="KW-1185">Reference proteome</keyword>
<evidence type="ECO:0008006" key="3">
    <source>
        <dbReference type="Google" id="ProtNLM"/>
    </source>
</evidence>
<dbReference type="Proteomes" id="UP001610104">
    <property type="component" value="Unassembled WGS sequence"/>
</dbReference>
<evidence type="ECO:0000313" key="2">
    <source>
        <dbReference type="Proteomes" id="UP001610104"/>
    </source>
</evidence>
<accession>A0ABW7MTP3</accession>
<gene>
    <name evidence="1" type="ORF">V8G56_15765</name>
</gene>
<name>A0ABW7MTP3_9FLAO</name>
<evidence type="ECO:0000313" key="1">
    <source>
        <dbReference type="EMBL" id="MFH6770208.1"/>
    </source>
</evidence>
<reference evidence="1 2" key="1">
    <citation type="submission" date="2024-02" db="EMBL/GenBank/DDBJ databases">
        <title>A Gaetbulibacter species isolated from tidal flats and genomic insights of their niches.</title>
        <authorList>
            <person name="Ye Y."/>
        </authorList>
    </citation>
    <scope>NUCLEOTIDE SEQUENCE [LARGE SCALE GENOMIC DNA]</scope>
    <source>
        <strain evidence="1 2">KEM-8</strain>
    </source>
</reference>
<dbReference type="EMBL" id="JBAWKC010000006">
    <property type="protein sequence ID" value="MFH6770208.1"/>
    <property type="molecule type" value="Genomic_DNA"/>
</dbReference>
<sequence length="293" mass="33785">MPVKLKNSQIELLVDFPTENYQGPRFDHCGKIASLKYEGICLSGFETGNKDADQNTGKAFYNEFGIDLPLNFENTPVGDWFHKIGVGLLKKTNSPYYFKNIYEVKPLSFEAEYSTTKIVMECTSPLLMGYAYKLKKEIELIESGFKINYYLENIGNHEIITNEYVHNFLLFNNQSIGTDYQLNFPFEIKPELFIETVNPENKVIIGKDTIMFHAAPNRDFFFSNLSGNELVMAQWTLINKKLNLGMSETGDFKTNAINLWGVPHVICPELFLHISLKPKEFKEWSRTYSVFKL</sequence>
<dbReference type="RefSeq" id="WP_395439424.1">
    <property type="nucleotide sequence ID" value="NZ_JBAWKC010000006.1"/>
</dbReference>
<organism evidence="1 2">
    <name type="scientific">Gaetbulibacter aquiaggeris</name>
    <dbReference type="NCBI Taxonomy" id="1735373"/>
    <lineage>
        <taxon>Bacteria</taxon>
        <taxon>Pseudomonadati</taxon>
        <taxon>Bacteroidota</taxon>
        <taxon>Flavobacteriia</taxon>
        <taxon>Flavobacteriales</taxon>
        <taxon>Flavobacteriaceae</taxon>
        <taxon>Gaetbulibacter</taxon>
    </lineage>
</organism>